<dbReference type="Gene3D" id="3.90.70.10">
    <property type="entry name" value="Cysteine proteinases"/>
    <property type="match status" value="1"/>
</dbReference>
<dbReference type="RefSeq" id="WP_185660999.1">
    <property type="nucleotide sequence ID" value="NZ_CAWPOO010000012.1"/>
</dbReference>
<reference evidence="1 2" key="1">
    <citation type="submission" date="2020-07" db="EMBL/GenBank/DDBJ databases">
        <authorList>
            <person name="Feng X."/>
        </authorList>
    </citation>
    <scope>NUCLEOTIDE SEQUENCE [LARGE SCALE GENOMIC DNA]</scope>
    <source>
        <strain evidence="1 2">JCM23202</strain>
    </source>
</reference>
<protein>
    <recommendedName>
        <fullName evidence="3">Peptidase_C39 like family protein</fullName>
    </recommendedName>
</protein>
<accession>A0A7X1B7U1</accession>
<dbReference type="EMBL" id="JACHVC010000012">
    <property type="protein sequence ID" value="MBC2607142.1"/>
    <property type="molecule type" value="Genomic_DNA"/>
</dbReference>
<name>A0A7X1B7U1_9BACT</name>
<sequence>MKTNTTRPGIKMLAQPTETSCGPTCLHAVYHHFEDEYPLEEIISEIPENPDGGTYSVMLANHALERGYSATIYSYNLRVFDPTWANLSSEQIIPKLALRREHSHSKRARANLSAYIEFLQKGGEIRFDELDSELLAMLLAKGGPVIAGLNSTHLYRSARLKKSGKEDDVVGDVEGHFVTLFEYDHANKQILVADPYLKNPLSETQLYAIAPQRLINSVMLGIVTYDANLLVIEKPSK</sequence>
<gene>
    <name evidence="1" type="ORF">H5P27_13900</name>
</gene>
<evidence type="ECO:0008006" key="3">
    <source>
        <dbReference type="Google" id="ProtNLM"/>
    </source>
</evidence>
<comment type="caution">
    <text evidence="1">The sequence shown here is derived from an EMBL/GenBank/DDBJ whole genome shotgun (WGS) entry which is preliminary data.</text>
</comment>
<dbReference type="Proteomes" id="UP000526501">
    <property type="component" value="Unassembled WGS sequence"/>
</dbReference>
<evidence type="ECO:0000313" key="2">
    <source>
        <dbReference type="Proteomes" id="UP000526501"/>
    </source>
</evidence>
<keyword evidence="2" id="KW-1185">Reference proteome</keyword>
<organism evidence="1 2">
    <name type="scientific">Pelagicoccus albus</name>
    <dbReference type="NCBI Taxonomy" id="415222"/>
    <lineage>
        <taxon>Bacteria</taxon>
        <taxon>Pseudomonadati</taxon>
        <taxon>Verrucomicrobiota</taxon>
        <taxon>Opitutia</taxon>
        <taxon>Puniceicoccales</taxon>
        <taxon>Pelagicoccaceae</taxon>
        <taxon>Pelagicoccus</taxon>
    </lineage>
</organism>
<dbReference type="AlphaFoldDB" id="A0A7X1B7U1"/>
<evidence type="ECO:0000313" key="1">
    <source>
        <dbReference type="EMBL" id="MBC2607142.1"/>
    </source>
</evidence>
<proteinExistence type="predicted"/>